<accession>A0A2S7D3T6</accession>
<evidence type="ECO:0000313" key="2">
    <source>
        <dbReference type="Proteomes" id="UP000238191"/>
    </source>
</evidence>
<sequence>MAGTPKARDEYNGYVDDVCTLLWQGADTSLIAKHLVQIADRQMGLTDTESRADLAAEKLLEWRRAVAR</sequence>
<protein>
    <submittedName>
        <fullName evidence="1">Uncharacterized protein</fullName>
    </submittedName>
</protein>
<reference evidence="2" key="1">
    <citation type="submission" date="2016-08" db="EMBL/GenBank/DDBJ databases">
        <authorList>
            <person name="Merda D."/>
            <person name="Briand M."/>
            <person name="Taghouti G."/>
            <person name="Carrere S."/>
            <person name="Gouzy J."/>
            <person name="Portier P."/>
            <person name="Jacques M.-A."/>
            <person name="Fischer-Le Saux M."/>
        </authorList>
    </citation>
    <scope>NUCLEOTIDE SEQUENCE [LARGE SCALE GENOMIC DNA]</scope>
    <source>
        <strain evidence="2">CFBP4643</strain>
    </source>
</reference>
<dbReference type="AlphaFoldDB" id="A0A2S7D3T6"/>
<dbReference type="OrthoDB" id="773332at2"/>
<evidence type="ECO:0000313" key="1">
    <source>
        <dbReference type="EMBL" id="PPU68501.1"/>
    </source>
</evidence>
<dbReference type="EMBL" id="MDEI01000007">
    <property type="protein sequence ID" value="PPU68501.1"/>
    <property type="molecule type" value="Genomic_DNA"/>
</dbReference>
<keyword evidence="2" id="KW-1185">Reference proteome</keyword>
<dbReference type="Proteomes" id="UP000238191">
    <property type="component" value="Unassembled WGS sequence"/>
</dbReference>
<organism evidence="1 2">
    <name type="scientific">Xanthomonas pisi</name>
    <dbReference type="NCBI Taxonomy" id="56457"/>
    <lineage>
        <taxon>Bacteria</taxon>
        <taxon>Pseudomonadati</taxon>
        <taxon>Pseudomonadota</taxon>
        <taxon>Gammaproteobacteria</taxon>
        <taxon>Lysobacterales</taxon>
        <taxon>Lysobacteraceae</taxon>
        <taxon>Xanthomonas</taxon>
    </lineage>
</organism>
<proteinExistence type="predicted"/>
<gene>
    <name evidence="1" type="ORF">XpiCFBP4643_09760</name>
</gene>
<name>A0A2S7D3T6_9XANT</name>
<comment type="caution">
    <text evidence="1">The sequence shown here is derived from an EMBL/GenBank/DDBJ whole genome shotgun (WGS) entry which is preliminary data.</text>
</comment>